<dbReference type="AlphaFoldDB" id="A0A2K8T9R7"/>
<geneLocation type="plasmid" evidence="3">
    <name>pnfsy07</name>
</geneLocation>
<dbReference type="EMBL" id="CP024792">
    <property type="protein sequence ID" value="AUB43805.1"/>
    <property type="molecule type" value="Genomic_DNA"/>
</dbReference>
<accession>A0A2K8T9R7</accession>
<proteinExistence type="predicted"/>
<feature type="region of interest" description="Disordered" evidence="1">
    <location>
        <begin position="1"/>
        <end position="21"/>
    </location>
</feature>
<reference evidence="2 3" key="1">
    <citation type="submission" date="2017-11" db="EMBL/GenBank/DDBJ databases">
        <title>Complete genome of a free-living desiccation-tolerant cyanobacterium and its photosynthetic adaptation to extreme terrestrial habitat.</title>
        <authorList>
            <person name="Shang J."/>
        </authorList>
    </citation>
    <scope>NUCLEOTIDE SEQUENCE [LARGE SCALE GENOMIC DNA]</scope>
    <source>
        <strain evidence="2 3">CCNUN1</strain>
        <plasmid evidence="3">pnfsy07</plasmid>
    </source>
</reference>
<gene>
    <name evidence="2" type="ORF">COO91_09995</name>
</gene>
<feature type="compositionally biased region" description="Basic residues" evidence="1">
    <location>
        <begin position="1"/>
        <end position="17"/>
    </location>
</feature>
<protein>
    <submittedName>
        <fullName evidence="2">Transposase, IS4</fullName>
    </submittedName>
</protein>
<evidence type="ECO:0000256" key="1">
    <source>
        <dbReference type="SAM" id="MobiDB-lite"/>
    </source>
</evidence>
<keyword evidence="2" id="KW-0614">Plasmid</keyword>
<name>A0A2K8T9R7_9NOSO</name>
<sequence length="43" mass="5041">MPKRSKQNSDHPHRHHTPTIDNEAIAKHLEALLTQQFMLNKIL</sequence>
<keyword evidence="3" id="KW-1185">Reference proteome</keyword>
<dbReference type="Proteomes" id="UP000232003">
    <property type="component" value="Plasmid pNFSY07"/>
</dbReference>
<evidence type="ECO:0000313" key="3">
    <source>
        <dbReference type="Proteomes" id="UP000232003"/>
    </source>
</evidence>
<evidence type="ECO:0000313" key="2">
    <source>
        <dbReference type="EMBL" id="AUB43805.1"/>
    </source>
</evidence>
<organism evidence="2 3">
    <name type="scientific">Nostoc flagelliforme CCNUN1</name>
    <dbReference type="NCBI Taxonomy" id="2038116"/>
    <lineage>
        <taxon>Bacteria</taxon>
        <taxon>Bacillati</taxon>
        <taxon>Cyanobacteriota</taxon>
        <taxon>Cyanophyceae</taxon>
        <taxon>Nostocales</taxon>
        <taxon>Nostocaceae</taxon>
        <taxon>Nostoc</taxon>
    </lineage>
</organism>
<dbReference type="KEGG" id="nfl:COO91_09995"/>